<evidence type="ECO:0000313" key="4">
    <source>
        <dbReference type="RefSeq" id="XP_027098357.2"/>
    </source>
</evidence>
<organism evidence="3 4">
    <name type="scientific">Coffea arabica</name>
    <name type="common">Arabian coffee</name>
    <dbReference type="NCBI Taxonomy" id="13443"/>
    <lineage>
        <taxon>Eukaryota</taxon>
        <taxon>Viridiplantae</taxon>
        <taxon>Streptophyta</taxon>
        <taxon>Embryophyta</taxon>
        <taxon>Tracheophyta</taxon>
        <taxon>Spermatophyta</taxon>
        <taxon>Magnoliopsida</taxon>
        <taxon>eudicotyledons</taxon>
        <taxon>Gunneridae</taxon>
        <taxon>Pentapetalae</taxon>
        <taxon>asterids</taxon>
        <taxon>lamiids</taxon>
        <taxon>Gentianales</taxon>
        <taxon>Rubiaceae</taxon>
        <taxon>Ixoroideae</taxon>
        <taxon>Gardenieae complex</taxon>
        <taxon>Bertiereae - Coffeeae clade</taxon>
        <taxon>Coffeeae</taxon>
        <taxon>Coffea</taxon>
    </lineage>
</organism>
<accession>A0A6P6V8S7</accession>
<dbReference type="InterPro" id="IPR036397">
    <property type="entry name" value="RNaseH_sf"/>
</dbReference>
<keyword evidence="3" id="KW-1185">Reference proteome</keyword>
<feature type="domain" description="3'-5' exonuclease" evidence="2">
    <location>
        <begin position="89"/>
        <end position="227"/>
    </location>
</feature>
<evidence type="ECO:0000313" key="3">
    <source>
        <dbReference type="Proteomes" id="UP001652660"/>
    </source>
</evidence>
<dbReference type="GeneID" id="113717758"/>
<dbReference type="PANTHER" id="PTHR10133">
    <property type="entry name" value="DNA POLYMERASE I"/>
    <property type="match status" value="1"/>
</dbReference>
<dbReference type="AlphaFoldDB" id="A0A6P6V8S7"/>
<gene>
    <name evidence="4" type="primary">LOC113717758</name>
</gene>
<dbReference type="Proteomes" id="UP001652660">
    <property type="component" value="Chromosome 11e"/>
</dbReference>
<sequence length="242" mass="26878">MQLPPKSSQPKISLPKLFEEQKEKYPSIDKGSAHNVTKREAAAEKSVGVDKINGTPTGKGSVEPEAIIQSNLRERLGCIYDKVLVVDTVSAAKEVVGMLTNQYRHMVHACDTEVSKIDVKQETPVDHGEIVCCSIYCGPEANFGNGKSCIWVDLLDEDGRNLLAEFAPFFEDPSIKKVWHNYSFDNHVIENYGLKLAGFHADTMHMARLWNSSRRLEGGYSLEALTVIFLSCPMLGYALVKS</sequence>
<protein>
    <submittedName>
        <fullName evidence="4">DNA polymerase I A, chloroplastic/mitochondrial</fullName>
    </submittedName>
</protein>
<dbReference type="InterPro" id="IPR002298">
    <property type="entry name" value="DNA_polymerase_A"/>
</dbReference>
<feature type="region of interest" description="Disordered" evidence="1">
    <location>
        <begin position="23"/>
        <end position="61"/>
    </location>
</feature>
<dbReference type="InterPro" id="IPR012337">
    <property type="entry name" value="RNaseH-like_sf"/>
</dbReference>
<dbReference type="Gene3D" id="3.30.420.10">
    <property type="entry name" value="Ribonuclease H-like superfamily/Ribonuclease H"/>
    <property type="match status" value="1"/>
</dbReference>
<reference evidence="3" key="1">
    <citation type="journal article" date="2025" name="Foods">
        <title>Unveiling the Microbial Signatures of Arabica Coffee Cherries: Insights into Ripeness Specific Diversity, Functional Traits, and Implications for Quality and Safety.</title>
        <authorList>
            <consortium name="RefSeq"/>
            <person name="Tenea G.N."/>
            <person name="Cifuentes V."/>
            <person name="Reyes P."/>
            <person name="Cevallos-Vallejos M."/>
        </authorList>
    </citation>
    <scope>NUCLEOTIDE SEQUENCE [LARGE SCALE GENOMIC DNA]</scope>
</reference>
<dbReference type="SUPFAM" id="SSF53098">
    <property type="entry name" value="Ribonuclease H-like"/>
    <property type="match status" value="1"/>
</dbReference>
<dbReference type="PANTHER" id="PTHR10133:SF27">
    <property type="entry name" value="DNA POLYMERASE NU"/>
    <property type="match status" value="1"/>
</dbReference>
<dbReference type="GO" id="GO:0003887">
    <property type="term" value="F:DNA-directed DNA polymerase activity"/>
    <property type="evidence" value="ECO:0007669"/>
    <property type="project" value="InterPro"/>
</dbReference>
<reference evidence="4" key="2">
    <citation type="submission" date="2025-08" db="UniProtKB">
        <authorList>
            <consortium name="RefSeq"/>
        </authorList>
    </citation>
    <scope>IDENTIFICATION</scope>
    <source>
        <tissue evidence="4">Leaves</tissue>
    </source>
</reference>
<name>A0A6P6V8S7_COFAR</name>
<evidence type="ECO:0000256" key="1">
    <source>
        <dbReference type="SAM" id="MobiDB-lite"/>
    </source>
</evidence>
<proteinExistence type="predicted"/>
<dbReference type="InterPro" id="IPR002562">
    <property type="entry name" value="3'-5'_exonuclease_dom"/>
</dbReference>
<dbReference type="RefSeq" id="XP_027098357.2">
    <property type="nucleotide sequence ID" value="XM_027242556.2"/>
</dbReference>
<dbReference type="Pfam" id="PF01612">
    <property type="entry name" value="DNA_pol_A_exo1"/>
    <property type="match status" value="1"/>
</dbReference>
<dbReference type="GO" id="GO:0003676">
    <property type="term" value="F:nucleic acid binding"/>
    <property type="evidence" value="ECO:0007669"/>
    <property type="project" value="InterPro"/>
</dbReference>
<dbReference type="GO" id="GO:0008408">
    <property type="term" value="F:3'-5' exonuclease activity"/>
    <property type="evidence" value="ECO:0007669"/>
    <property type="project" value="InterPro"/>
</dbReference>
<dbReference type="GO" id="GO:0006302">
    <property type="term" value="P:double-strand break repair"/>
    <property type="evidence" value="ECO:0007669"/>
    <property type="project" value="TreeGrafter"/>
</dbReference>
<dbReference type="GO" id="GO:0006261">
    <property type="term" value="P:DNA-templated DNA replication"/>
    <property type="evidence" value="ECO:0007669"/>
    <property type="project" value="InterPro"/>
</dbReference>
<dbReference type="OrthoDB" id="1714177at2759"/>
<evidence type="ECO:0000259" key="2">
    <source>
        <dbReference type="Pfam" id="PF01612"/>
    </source>
</evidence>